<evidence type="ECO:0000313" key="3">
    <source>
        <dbReference type="Proteomes" id="UP000010716"/>
    </source>
</evidence>
<dbReference type="EMBL" id="AFCE01000156">
    <property type="protein sequence ID" value="EGL82065.1"/>
    <property type="molecule type" value="Genomic_DNA"/>
</dbReference>
<dbReference type="eggNOG" id="ENOG50339CP">
    <property type="taxonomic scope" value="Bacteria"/>
</dbReference>
<evidence type="ECO:0000259" key="1">
    <source>
        <dbReference type="PROSITE" id="PS50943"/>
    </source>
</evidence>
<comment type="caution">
    <text evidence="2">The sequence shown here is derived from an EMBL/GenBank/DDBJ whole genome shotgun (WGS) entry which is preliminary data.</text>
</comment>
<dbReference type="Proteomes" id="UP000010716">
    <property type="component" value="Unassembled WGS sequence"/>
</dbReference>
<proteinExistence type="predicted"/>
<evidence type="ECO:0000313" key="2">
    <source>
        <dbReference type="EMBL" id="EGL82065.1"/>
    </source>
</evidence>
<dbReference type="SMART" id="SM00530">
    <property type="entry name" value="HTH_XRE"/>
    <property type="match status" value="1"/>
</dbReference>
<reference evidence="2 3" key="1">
    <citation type="journal article" date="2011" name="J. Bacteriol.">
        <title>Draft genome sequence of the thermoalkaliphilic Caldalkalibacillus thermarum strain TA2.A1.</title>
        <authorList>
            <person name="Kalamorz F."/>
            <person name="Keis S."/>
            <person name="McMillan D.G."/>
            <person name="Olsson K."/>
            <person name="Stanton J.A."/>
            <person name="Stockwell P."/>
            <person name="Black M.A."/>
            <person name="Klingeman D.M."/>
            <person name="Land M.L."/>
            <person name="Han C.S."/>
            <person name="Martin S.L."/>
            <person name="Becher S.A."/>
            <person name="Peddie C.J."/>
            <person name="Morgan H.W."/>
            <person name="Matthies D."/>
            <person name="Preiss L."/>
            <person name="Meier T."/>
            <person name="Brown S.D."/>
            <person name="Cook G.M."/>
        </authorList>
    </citation>
    <scope>NUCLEOTIDE SEQUENCE [LARGE SCALE GENOMIC DNA]</scope>
    <source>
        <strain evidence="2 3">TA2.A1</strain>
    </source>
</reference>
<organism evidence="2 3">
    <name type="scientific">Caldalkalibacillus thermarum (strain TA2.A1)</name>
    <dbReference type="NCBI Taxonomy" id="986075"/>
    <lineage>
        <taxon>Bacteria</taxon>
        <taxon>Bacillati</taxon>
        <taxon>Bacillota</taxon>
        <taxon>Bacilli</taxon>
        <taxon>Bacillales</taxon>
        <taxon>Bacillaceae</taxon>
        <taxon>Caldalkalibacillus</taxon>
    </lineage>
</organism>
<sequence length="92" mass="10157">MDLNVAPLLKALREKAGLSQEELADKLNWSQSCVSRLESGKKKRVELQEFISWINATNAPEVAVAYIFGMDGITILQNILQLVSCTLPLIAV</sequence>
<name>F5L9C3_CALTT</name>
<dbReference type="InterPro" id="IPR010982">
    <property type="entry name" value="Lambda_DNA-bd_dom_sf"/>
</dbReference>
<dbReference type="InterPro" id="IPR001387">
    <property type="entry name" value="Cro/C1-type_HTH"/>
</dbReference>
<feature type="domain" description="HTH cro/C1-type" evidence="1">
    <location>
        <begin position="9"/>
        <end position="64"/>
    </location>
</feature>
<dbReference type="Gene3D" id="1.10.260.40">
    <property type="entry name" value="lambda repressor-like DNA-binding domains"/>
    <property type="match status" value="1"/>
</dbReference>
<gene>
    <name evidence="2" type="ORF">CathTA2_2428</name>
</gene>
<dbReference type="SUPFAM" id="SSF47413">
    <property type="entry name" value="lambda repressor-like DNA-binding domains"/>
    <property type="match status" value="1"/>
</dbReference>
<dbReference type="CDD" id="cd00093">
    <property type="entry name" value="HTH_XRE"/>
    <property type="match status" value="1"/>
</dbReference>
<dbReference type="Pfam" id="PF13560">
    <property type="entry name" value="HTH_31"/>
    <property type="match status" value="1"/>
</dbReference>
<protein>
    <submittedName>
        <fullName evidence="2">Helix-turn-helix domain protein</fullName>
    </submittedName>
</protein>
<dbReference type="RefSeq" id="WP_007505798.1">
    <property type="nucleotide sequence ID" value="NZ_AFCE01000156.1"/>
</dbReference>
<dbReference type="AlphaFoldDB" id="F5L9C3"/>
<dbReference type="GO" id="GO:0003677">
    <property type="term" value="F:DNA binding"/>
    <property type="evidence" value="ECO:0007669"/>
    <property type="project" value="InterPro"/>
</dbReference>
<dbReference type="PROSITE" id="PS50943">
    <property type="entry name" value="HTH_CROC1"/>
    <property type="match status" value="1"/>
</dbReference>
<accession>F5L9C3</accession>